<name>G0S860_CHATD</name>
<dbReference type="eggNOG" id="ENOG502SDB7">
    <property type="taxonomic scope" value="Eukaryota"/>
</dbReference>
<evidence type="ECO:0000256" key="2">
    <source>
        <dbReference type="SAM" id="MobiDB-lite"/>
    </source>
</evidence>
<dbReference type="InterPro" id="IPR003789">
    <property type="entry name" value="Asn/Gln_tRNA_amidoTrase-B-like"/>
</dbReference>
<gene>
    <name evidence="1" type="primary">AIM41</name>
    <name evidence="3" type="ORF">CTHT_0029480</name>
</gene>
<dbReference type="RefSeq" id="XP_006693403.1">
    <property type="nucleotide sequence ID" value="XM_006693340.1"/>
</dbReference>
<keyword evidence="4" id="KW-1185">Reference proteome</keyword>
<dbReference type="KEGG" id="cthr:CTHT_0029480"/>
<proteinExistence type="inferred from homology"/>
<dbReference type="GO" id="GO:0005739">
    <property type="term" value="C:mitochondrion"/>
    <property type="evidence" value="ECO:0007669"/>
    <property type="project" value="UniProtKB-SubCell"/>
</dbReference>
<reference evidence="3 4" key="1">
    <citation type="journal article" date="2011" name="Cell">
        <title>Insight into structure and assembly of the nuclear pore complex by utilizing the genome of a eukaryotic thermophile.</title>
        <authorList>
            <person name="Amlacher S."/>
            <person name="Sarges P."/>
            <person name="Flemming D."/>
            <person name="van Noort V."/>
            <person name="Kunze R."/>
            <person name="Devos D.P."/>
            <person name="Arumugam M."/>
            <person name="Bork P."/>
            <person name="Hurt E."/>
        </authorList>
    </citation>
    <scope>NUCLEOTIDE SEQUENCE [LARGE SCALE GENOMIC DNA]</scope>
    <source>
        <strain evidence="4">DSM 1495 / CBS 144.50 / IMI 039719</strain>
    </source>
</reference>
<dbReference type="Gene3D" id="1.10.1510.10">
    <property type="entry name" value="Uncharacterised protein YqeY/AIM41 PF09424, N-terminal domain"/>
    <property type="match status" value="1"/>
</dbReference>
<comment type="subcellular location">
    <subcellularLocation>
        <location evidence="1">Mitochondrion</location>
    </subcellularLocation>
</comment>
<dbReference type="GeneID" id="18256986"/>
<dbReference type="Pfam" id="PF09424">
    <property type="entry name" value="YqeY"/>
    <property type="match status" value="1"/>
</dbReference>
<sequence length="347" mass="38106">MSSKAAFSNLIRTLGQPVVRRPAITTTRLAFIRGARPYSSTDIPPPPLLSKIKDDLKTAMRAKDQNRLSVLRAVLAAVVNASKTDAPIKTDVQLVVLLRKSAAKSREAAAEARMAGREDLAEKEEAQAKILEEYAESSSVRELTVDDLRKQVEATKAQLIGEGVKANQLFGQMMGKLMGDKVSPIANCVYDKAALVKLIREACQNESKPSRTTATTTTTTTITTITPEELEQQEEGTAAQPKKKERKKMRKKFLPVPTYADLYKIVKEESEKLVAEGCEQNKLRGRLLALLMPSTGPLKDLLKDWFIPRSFLVGVIKDVVRHRRLAMTTPSNGASAVVSTSDSTTQS</sequence>
<dbReference type="HOGENOM" id="CLU_799260_0_0_1"/>
<dbReference type="SUPFAM" id="SSF89095">
    <property type="entry name" value="GatB/YqeY motif"/>
    <property type="match status" value="1"/>
</dbReference>
<dbReference type="AlphaFoldDB" id="G0S860"/>
<dbReference type="EMBL" id="GL988041">
    <property type="protein sequence ID" value="EGS21107.1"/>
    <property type="molecule type" value="Genomic_DNA"/>
</dbReference>
<comment type="similarity">
    <text evidence="1">Belongs to the AIM41 family.</text>
</comment>
<dbReference type="Proteomes" id="UP000008066">
    <property type="component" value="Unassembled WGS sequence"/>
</dbReference>
<keyword evidence="1" id="KW-0496">Mitochondrion</keyword>
<keyword evidence="3" id="KW-0436">Ligase</keyword>
<dbReference type="PANTHER" id="PTHR28055">
    <property type="entry name" value="ALTERED INHERITANCE OF MITOCHONDRIA PROTEIN 41, MITOCHONDRIAL"/>
    <property type="match status" value="1"/>
</dbReference>
<dbReference type="OrthoDB" id="538640at2759"/>
<protein>
    <recommendedName>
        <fullName evidence="1">Altered inheritance of mitochondria protein 41</fullName>
    </recommendedName>
</protein>
<dbReference type="InterPro" id="IPR019004">
    <property type="entry name" value="YqeY/Aim41"/>
</dbReference>
<dbReference type="GO" id="GO:0016884">
    <property type="term" value="F:carbon-nitrogen ligase activity, with glutamine as amido-N-donor"/>
    <property type="evidence" value="ECO:0007669"/>
    <property type="project" value="UniProtKB-UniRule"/>
</dbReference>
<organism evidence="4">
    <name type="scientific">Chaetomium thermophilum (strain DSM 1495 / CBS 144.50 / IMI 039719)</name>
    <name type="common">Thermochaetoides thermophila</name>
    <dbReference type="NCBI Taxonomy" id="759272"/>
    <lineage>
        <taxon>Eukaryota</taxon>
        <taxon>Fungi</taxon>
        <taxon>Dikarya</taxon>
        <taxon>Ascomycota</taxon>
        <taxon>Pezizomycotina</taxon>
        <taxon>Sordariomycetes</taxon>
        <taxon>Sordariomycetidae</taxon>
        <taxon>Sordariales</taxon>
        <taxon>Chaetomiaceae</taxon>
        <taxon>Thermochaetoides</taxon>
    </lineage>
</organism>
<feature type="region of interest" description="Disordered" evidence="2">
    <location>
        <begin position="230"/>
        <end position="249"/>
    </location>
</feature>
<accession>G0S860</accession>
<dbReference type="PANTHER" id="PTHR28055:SF1">
    <property type="entry name" value="ALTERED INHERITANCE OF MITOCHONDRIA PROTEIN 41, MITOCHONDRIAL"/>
    <property type="match status" value="1"/>
</dbReference>
<dbReference type="InterPro" id="IPR042184">
    <property type="entry name" value="YqeY/Aim41_N"/>
</dbReference>
<evidence type="ECO:0000313" key="4">
    <source>
        <dbReference type="Proteomes" id="UP000008066"/>
    </source>
</evidence>
<evidence type="ECO:0000313" key="3">
    <source>
        <dbReference type="EMBL" id="EGS21107.1"/>
    </source>
</evidence>
<evidence type="ECO:0000256" key="1">
    <source>
        <dbReference type="RuleBase" id="RU365099"/>
    </source>
</evidence>